<comment type="similarity">
    <text evidence="6">Belongs to the major facilitator superfamily. CAR1 family.</text>
</comment>
<feature type="transmembrane region" description="Helical" evidence="8">
    <location>
        <begin position="171"/>
        <end position="196"/>
    </location>
</feature>
<proteinExistence type="inferred from homology"/>
<dbReference type="PANTHER" id="PTHR23502:SF51">
    <property type="entry name" value="QUINIDINE RESISTANCE PROTEIN 1-RELATED"/>
    <property type="match status" value="1"/>
</dbReference>
<feature type="domain" description="Major facilitator superfamily (MFS) profile" evidence="9">
    <location>
        <begin position="48"/>
        <end position="494"/>
    </location>
</feature>
<feature type="transmembrane region" description="Helical" evidence="8">
    <location>
        <begin position="408"/>
        <end position="430"/>
    </location>
</feature>
<feature type="compositionally biased region" description="Basic and acidic residues" evidence="7">
    <location>
        <begin position="18"/>
        <end position="29"/>
    </location>
</feature>
<dbReference type="EMBL" id="KV454210">
    <property type="protein sequence ID" value="ODQ59669.1"/>
    <property type="molecule type" value="Genomic_DNA"/>
</dbReference>
<dbReference type="Proteomes" id="UP000094112">
    <property type="component" value="Unassembled WGS sequence"/>
</dbReference>
<evidence type="ECO:0000256" key="8">
    <source>
        <dbReference type="SAM" id="Phobius"/>
    </source>
</evidence>
<feature type="transmembrane region" description="Helical" evidence="8">
    <location>
        <begin position="315"/>
        <end position="340"/>
    </location>
</feature>
<dbReference type="InterPro" id="IPR036259">
    <property type="entry name" value="MFS_trans_sf"/>
</dbReference>
<keyword evidence="11" id="KW-1185">Reference proteome</keyword>
<dbReference type="GO" id="GO:0005886">
    <property type="term" value="C:plasma membrane"/>
    <property type="evidence" value="ECO:0007669"/>
    <property type="project" value="TreeGrafter"/>
</dbReference>
<keyword evidence="3 8" id="KW-0812">Transmembrane</keyword>
<dbReference type="PROSITE" id="PS50850">
    <property type="entry name" value="MFS"/>
    <property type="match status" value="1"/>
</dbReference>
<protein>
    <recommendedName>
        <fullName evidence="9">Major facilitator superfamily (MFS) profile domain-containing protein</fullName>
    </recommendedName>
</protein>
<evidence type="ECO:0000256" key="6">
    <source>
        <dbReference type="ARBA" id="ARBA00038347"/>
    </source>
</evidence>
<dbReference type="SUPFAM" id="SSF103473">
    <property type="entry name" value="MFS general substrate transporter"/>
    <property type="match status" value="1"/>
</dbReference>
<evidence type="ECO:0000256" key="2">
    <source>
        <dbReference type="ARBA" id="ARBA00022448"/>
    </source>
</evidence>
<organism evidence="10 11">
    <name type="scientific">Wickerhamomyces anomalus (strain ATCC 58044 / CBS 1984 / NCYC 433 / NRRL Y-366-8)</name>
    <name type="common">Yeast</name>
    <name type="synonym">Hansenula anomala</name>
    <dbReference type="NCBI Taxonomy" id="683960"/>
    <lineage>
        <taxon>Eukaryota</taxon>
        <taxon>Fungi</taxon>
        <taxon>Dikarya</taxon>
        <taxon>Ascomycota</taxon>
        <taxon>Saccharomycotina</taxon>
        <taxon>Saccharomycetes</taxon>
        <taxon>Phaffomycetales</taxon>
        <taxon>Wickerhamomycetaceae</taxon>
        <taxon>Wickerhamomyces</taxon>
    </lineage>
</organism>
<dbReference type="AlphaFoldDB" id="A0A1E3P2F3"/>
<sequence length="510" mass="56197">MSNEERLTSGYTSPLVNDSEKKKKEDHNVSTKKLSKHTVFDKSEKYILVLLAASTAIWSSFGSPIYYPALQILENYFDISEELVNVSVVVYMICQGISPTVFAPFADRYGRRPVLIVCLLIFIGSSIGLAVSNSYALILVLRCIQSFGISPAVAIACGITGDWTERKERGWFVGLTSGFTLFGQAFGALIGAALIAAFDWRAIFWFLAIGGCVTLLVMLCCLPETMRSIVGNGSITPKHFIDRAPALLIPYYKRKWDLDDPDYSTLAPQKKTDFLASLKILKKPELAICLLNGAIHYGLWTVQLTSLTNELSKSYGYSVMKIGLCYLPAGVGGLFGSFYSGRILDWVYRREYVKFEDKKKAGLIGEYEKFNIVKSRVLVAVPYTIVTDGFTLMYGWCLAKKVHVSTVLVSEFLISNGCMALVGINTTLLIDLYASNSSAATSCVNLTRCLTGAIFVAALTSMNKSMTIGGTFTLMCALGLISGALLYIPLKFGMKWSAARDAREQRKRND</sequence>
<evidence type="ECO:0000313" key="10">
    <source>
        <dbReference type="EMBL" id="ODQ59669.1"/>
    </source>
</evidence>
<feature type="transmembrane region" description="Helical" evidence="8">
    <location>
        <begin position="86"/>
        <end position="106"/>
    </location>
</feature>
<keyword evidence="2" id="KW-0813">Transport</keyword>
<comment type="subcellular location">
    <subcellularLocation>
        <location evidence="1">Membrane</location>
        <topology evidence="1">Multi-pass membrane protein</topology>
    </subcellularLocation>
</comment>
<reference evidence="10 11" key="1">
    <citation type="journal article" date="2016" name="Proc. Natl. Acad. Sci. U.S.A.">
        <title>Comparative genomics of biotechnologically important yeasts.</title>
        <authorList>
            <person name="Riley R."/>
            <person name="Haridas S."/>
            <person name="Wolfe K.H."/>
            <person name="Lopes M.R."/>
            <person name="Hittinger C.T."/>
            <person name="Goeker M."/>
            <person name="Salamov A.A."/>
            <person name="Wisecaver J.H."/>
            <person name="Long T.M."/>
            <person name="Calvey C.H."/>
            <person name="Aerts A.L."/>
            <person name="Barry K.W."/>
            <person name="Choi C."/>
            <person name="Clum A."/>
            <person name="Coughlan A.Y."/>
            <person name="Deshpande S."/>
            <person name="Douglass A.P."/>
            <person name="Hanson S.J."/>
            <person name="Klenk H.-P."/>
            <person name="LaButti K.M."/>
            <person name="Lapidus A."/>
            <person name="Lindquist E.A."/>
            <person name="Lipzen A.M."/>
            <person name="Meier-Kolthoff J.P."/>
            <person name="Ohm R.A."/>
            <person name="Otillar R.P."/>
            <person name="Pangilinan J.L."/>
            <person name="Peng Y."/>
            <person name="Rokas A."/>
            <person name="Rosa C.A."/>
            <person name="Scheuner C."/>
            <person name="Sibirny A.A."/>
            <person name="Slot J.C."/>
            <person name="Stielow J.B."/>
            <person name="Sun H."/>
            <person name="Kurtzman C.P."/>
            <person name="Blackwell M."/>
            <person name="Grigoriev I.V."/>
            <person name="Jeffries T.W."/>
        </authorList>
    </citation>
    <scope>NUCLEOTIDE SEQUENCE [LARGE SCALE GENOMIC DNA]</scope>
    <source>
        <strain evidence="11">ATCC 58044 / CBS 1984 / NCYC 433 / NRRL Y-366-8</strain>
    </source>
</reference>
<evidence type="ECO:0000259" key="9">
    <source>
        <dbReference type="PROSITE" id="PS50850"/>
    </source>
</evidence>
<evidence type="ECO:0000256" key="5">
    <source>
        <dbReference type="ARBA" id="ARBA00023136"/>
    </source>
</evidence>
<dbReference type="Gene3D" id="1.20.1250.20">
    <property type="entry name" value="MFS general substrate transporter like domains"/>
    <property type="match status" value="1"/>
</dbReference>
<gene>
    <name evidence="10" type="ORF">WICANDRAFT_62255</name>
</gene>
<feature type="transmembrane region" description="Helical" evidence="8">
    <location>
        <begin position="113"/>
        <end position="131"/>
    </location>
</feature>
<dbReference type="InterPro" id="IPR011701">
    <property type="entry name" value="MFS"/>
</dbReference>
<feature type="transmembrane region" description="Helical" evidence="8">
    <location>
        <begin position="137"/>
        <end position="159"/>
    </location>
</feature>
<feature type="transmembrane region" description="Helical" evidence="8">
    <location>
        <begin position="46"/>
        <end position="66"/>
    </location>
</feature>
<feature type="transmembrane region" description="Helical" evidence="8">
    <location>
        <begin position="377"/>
        <end position="396"/>
    </location>
</feature>
<name>A0A1E3P2F3_WICAA</name>
<accession>A0A1E3P2F3</accession>
<dbReference type="STRING" id="683960.A0A1E3P2F3"/>
<evidence type="ECO:0000256" key="7">
    <source>
        <dbReference type="SAM" id="MobiDB-lite"/>
    </source>
</evidence>
<keyword evidence="4 8" id="KW-1133">Transmembrane helix</keyword>
<dbReference type="GeneID" id="30200584"/>
<dbReference type="GO" id="GO:0022857">
    <property type="term" value="F:transmembrane transporter activity"/>
    <property type="evidence" value="ECO:0007669"/>
    <property type="project" value="InterPro"/>
</dbReference>
<dbReference type="OrthoDB" id="440553at2759"/>
<evidence type="ECO:0000256" key="1">
    <source>
        <dbReference type="ARBA" id="ARBA00004141"/>
    </source>
</evidence>
<dbReference type="RefSeq" id="XP_019038876.1">
    <property type="nucleotide sequence ID" value="XM_019183338.1"/>
</dbReference>
<feature type="transmembrane region" description="Helical" evidence="8">
    <location>
        <begin position="468"/>
        <end position="490"/>
    </location>
</feature>
<keyword evidence="5 8" id="KW-0472">Membrane</keyword>
<evidence type="ECO:0000256" key="3">
    <source>
        <dbReference type="ARBA" id="ARBA00022692"/>
    </source>
</evidence>
<feature type="region of interest" description="Disordered" evidence="7">
    <location>
        <begin position="1"/>
        <end position="29"/>
    </location>
</feature>
<feature type="transmembrane region" description="Helical" evidence="8">
    <location>
        <begin position="202"/>
        <end position="222"/>
    </location>
</feature>
<evidence type="ECO:0000256" key="4">
    <source>
        <dbReference type="ARBA" id="ARBA00022989"/>
    </source>
</evidence>
<dbReference type="PANTHER" id="PTHR23502">
    <property type="entry name" value="MAJOR FACILITATOR SUPERFAMILY"/>
    <property type="match status" value="1"/>
</dbReference>
<evidence type="ECO:0000313" key="11">
    <source>
        <dbReference type="Proteomes" id="UP000094112"/>
    </source>
</evidence>
<dbReference type="InterPro" id="IPR020846">
    <property type="entry name" value="MFS_dom"/>
</dbReference>
<dbReference type="Pfam" id="PF07690">
    <property type="entry name" value="MFS_1"/>
    <property type="match status" value="1"/>
</dbReference>